<dbReference type="GO" id="GO:0015833">
    <property type="term" value="P:peptide transport"/>
    <property type="evidence" value="ECO:0007669"/>
    <property type="project" value="TreeGrafter"/>
</dbReference>
<dbReference type="SUPFAM" id="SSF53850">
    <property type="entry name" value="Periplasmic binding protein-like II"/>
    <property type="match status" value="1"/>
</dbReference>
<keyword evidence="2 3" id="KW-0732">Signal</keyword>
<organism evidence="5 6">
    <name type="scientific">Kerstersia gyiorum</name>
    <dbReference type="NCBI Taxonomy" id="206506"/>
    <lineage>
        <taxon>Bacteria</taxon>
        <taxon>Pseudomonadati</taxon>
        <taxon>Pseudomonadota</taxon>
        <taxon>Betaproteobacteria</taxon>
        <taxon>Burkholderiales</taxon>
        <taxon>Alcaligenaceae</taxon>
        <taxon>Kerstersia</taxon>
    </lineage>
</organism>
<evidence type="ECO:0000256" key="1">
    <source>
        <dbReference type="ARBA" id="ARBA00005695"/>
    </source>
</evidence>
<dbReference type="GO" id="GO:0043190">
    <property type="term" value="C:ATP-binding cassette (ABC) transporter complex"/>
    <property type="evidence" value="ECO:0007669"/>
    <property type="project" value="InterPro"/>
</dbReference>
<keyword evidence="6" id="KW-1185">Reference proteome</keyword>
<accession>A0A171KVH3</accession>
<comment type="caution">
    <text evidence="5">The sequence shown here is derived from an EMBL/GenBank/DDBJ whole genome shotgun (WGS) entry which is preliminary data.</text>
</comment>
<dbReference type="Gene3D" id="3.90.76.10">
    <property type="entry name" value="Dipeptide-binding Protein, Domain 1"/>
    <property type="match status" value="1"/>
</dbReference>
<dbReference type="Pfam" id="PF00496">
    <property type="entry name" value="SBP_bac_5"/>
    <property type="match status" value="1"/>
</dbReference>
<evidence type="ECO:0000313" key="5">
    <source>
        <dbReference type="EMBL" id="KKO72890.1"/>
    </source>
</evidence>
<dbReference type="Gene3D" id="3.10.105.10">
    <property type="entry name" value="Dipeptide-binding Protein, Domain 3"/>
    <property type="match status" value="1"/>
</dbReference>
<dbReference type="InterPro" id="IPR030678">
    <property type="entry name" value="Peptide/Ni-bd"/>
</dbReference>
<gene>
    <name evidence="5" type="ORF">AAV32_00660</name>
</gene>
<dbReference type="Proteomes" id="UP000078084">
    <property type="component" value="Unassembled WGS sequence"/>
</dbReference>
<dbReference type="InterPro" id="IPR039424">
    <property type="entry name" value="SBP_5"/>
</dbReference>
<feature type="chain" id="PRO_5007908788" evidence="3">
    <location>
        <begin position="22"/>
        <end position="494"/>
    </location>
</feature>
<sequence>MLRKLLLGCVLGTLGSIPALALSAPERLTIGMTLEPPALDPTANAAETIADVTLYNIYETLTKIQEDGSVTPLLAESWTVSDDGRTYTFRLRDGVRFHNGAAMDAQTVRYAFERAGAENSTNKDRRHFSQWQIDTPDPLTVQITLPQADPDLPFRLGMMTAAIVEPGSAGTNATQPTGTGPYQLAGWQRGSRLQLKKWPDYRNASQVALDEVTIRFISDPAAQAAALLAGDIDAFPRIQASRSLPRLQQDSRFDIVVGGSRAKTMMAINQRRAPLDDVRVRRAILAAIDRDAVIEGAADGYGLPIGSFYTPGTPGYVDTTGINPYDPAKARALLQEAGVAQPLRLDLLLPPPPYARQGGEIIAALLAQAGIQVRIKNVEWAQWLANVYGGAHDYDLTIVSHVEPLDLGNFANPDYYTGYDSAAFQQIYQDTRSAADENQRLSALQAAQRQLAEDAAAAFLYQPQWISIARKGLSGMRKDVPVFITDFATWRWQD</sequence>
<dbReference type="Gene3D" id="3.40.190.10">
    <property type="entry name" value="Periplasmic binding protein-like II"/>
    <property type="match status" value="1"/>
</dbReference>
<feature type="domain" description="Solute-binding protein family 5" evidence="4">
    <location>
        <begin position="70"/>
        <end position="397"/>
    </location>
</feature>
<evidence type="ECO:0000256" key="2">
    <source>
        <dbReference type="ARBA" id="ARBA00022729"/>
    </source>
</evidence>
<dbReference type="GeneID" id="99727380"/>
<dbReference type="InterPro" id="IPR000914">
    <property type="entry name" value="SBP_5_dom"/>
</dbReference>
<evidence type="ECO:0000313" key="6">
    <source>
        <dbReference type="Proteomes" id="UP000078084"/>
    </source>
</evidence>
<name>A0A171KVH3_9BURK</name>
<reference evidence="5 6" key="1">
    <citation type="submission" date="2015-04" db="EMBL/GenBank/DDBJ databases">
        <title>Genome sequence of Kerstersia gyiorum CG1.</title>
        <authorList>
            <person name="Greninger A.L."/>
            <person name="Kozyreva V."/>
            <person name="Chaturvedi V."/>
        </authorList>
    </citation>
    <scope>NUCLEOTIDE SEQUENCE [LARGE SCALE GENOMIC DNA]</scope>
    <source>
        <strain evidence="5 6">CG1</strain>
    </source>
</reference>
<feature type="signal peptide" evidence="3">
    <location>
        <begin position="1"/>
        <end position="21"/>
    </location>
</feature>
<dbReference type="PIRSF" id="PIRSF002741">
    <property type="entry name" value="MppA"/>
    <property type="match status" value="1"/>
</dbReference>
<evidence type="ECO:0000256" key="3">
    <source>
        <dbReference type="SAM" id="SignalP"/>
    </source>
</evidence>
<proteinExistence type="inferred from homology"/>
<dbReference type="GO" id="GO:0030288">
    <property type="term" value="C:outer membrane-bounded periplasmic space"/>
    <property type="evidence" value="ECO:0007669"/>
    <property type="project" value="UniProtKB-ARBA"/>
</dbReference>
<dbReference type="CDD" id="cd08494">
    <property type="entry name" value="PBP2_NikA_DppA_OppA_like_6"/>
    <property type="match status" value="1"/>
</dbReference>
<dbReference type="PANTHER" id="PTHR30290">
    <property type="entry name" value="PERIPLASMIC BINDING COMPONENT OF ABC TRANSPORTER"/>
    <property type="match status" value="1"/>
</dbReference>
<dbReference type="EMBL" id="LBNE01000001">
    <property type="protein sequence ID" value="KKO72890.1"/>
    <property type="molecule type" value="Genomic_DNA"/>
</dbReference>
<dbReference type="RefSeq" id="WP_068366444.1">
    <property type="nucleotide sequence ID" value="NZ_CP169556.1"/>
</dbReference>
<dbReference type="PANTHER" id="PTHR30290:SF38">
    <property type="entry name" value="D,D-DIPEPTIDE-BINDING PERIPLASMIC PROTEIN DDPA-RELATED"/>
    <property type="match status" value="1"/>
</dbReference>
<evidence type="ECO:0000259" key="4">
    <source>
        <dbReference type="Pfam" id="PF00496"/>
    </source>
</evidence>
<dbReference type="AlphaFoldDB" id="A0A171KVH3"/>
<comment type="similarity">
    <text evidence="1">Belongs to the bacterial solute-binding protein 5 family.</text>
</comment>
<dbReference type="PATRIC" id="fig|206506.3.peg.163"/>
<dbReference type="STRING" id="206506.AAV32_00660"/>
<protein>
    <submittedName>
        <fullName evidence="5">ABC transporter substrate-binding protein</fullName>
    </submittedName>
</protein>
<dbReference type="GO" id="GO:1904680">
    <property type="term" value="F:peptide transmembrane transporter activity"/>
    <property type="evidence" value="ECO:0007669"/>
    <property type="project" value="TreeGrafter"/>
</dbReference>